<dbReference type="PANTHER" id="PTHR16128">
    <property type="entry name" value="FAD/NAD(P)-BINDING OXIDOREDUCTASE FAMILY PROTEIN"/>
    <property type="match status" value="1"/>
</dbReference>
<evidence type="ECO:0008006" key="2">
    <source>
        <dbReference type="Google" id="ProtNLM"/>
    </source>
</evidence>
<dbReference type="Gene3D" id="3.90.660.10">
    <property type="match status" value="1"/>
</dbReference>
<dbReference type="Gene3D" id="3.50.50.60">
    <property type="entry name" value="FAD/NAD(P)-binding domain"/>
    <property type="match status" value="1"/>
</dbReference>
<dbReference type="Pfam" id="PF13450">
    <property type="entry name" value="NAD_binding_8"/>
    <property type="match status" value="1"/>
</dbReference>
<dbReference type="EMBL" id="HBFR01009857">
    <property type="protein sequence ID" value="CAD8879944.1"/>
    <property type="molecule type" value="Transcribed_RNA"/>
</dbReference>
<evidence type="ECO:0000313" key="1">
    <source>
        <dbReference type="EMBL" id="CAD8879944.1"/>
    </source>
</evidence>
<reference evidence="1" key="1">
    <citation type="submission" date="2021-01" db="EMBL/GenBank/DDBJ databases">
        <authorList>
            <person name="Corre E."/>
            <person name="Pelletier E."/>
            <person name="Niang G."/>
            <person name="Scheremetjew M."/>
            <person name="Finn R."/>
            <person name="Kale V."/>
            <person name="Holt S."/>
            <person name="Cochrane G."/>
            <person name="Meng A."/>
            <person name="Brown T."/>
            <person name="Cohen L."/>
        </authorList>
    </citation>
    <scope>NUCLEOTIDE SEQUENCE</scope>
    <source>
        <strain evidence="1">308</strain>
    </source>
</reference>
<dbReference type="SUPFAM" id="SSF51905">
    <property type="entry name" value="FAD/NAD(P)-binding domain"/>
    <property type="match status" value="1"/>
</dbReference>
<gene>
    <name evidence="1" type="ORF">CHYS00102_LOCUS7129</name>
</gene>
<dbReference type="PANTHER" id="PTHR16128:SF5">
    <property type="entry name" value="FAD_NAD(P)-BINDING OXIDOREDUCTASE FAMILY PROTEIN"/>
    <property type="match status" value="1"/>
</dbReference>
<name>A0A7S1FPL1_9STRA</name>
<sequence>MTIRFTKLTPRRASALAIATTLARGTNSLRVAVLGSGIAGSTAARTLADRGAEVTVFEAGFGIGGRTSTRITRDEFRYQFDHGAQYIGSPKTEAFRNALDGWRSDGSAKEWTGRFRTARGLELEEDETKDRFVGYPAMHSICRNMLHHENIKVKLRSRANASPHEIEGWELAHDRTKEPLGTFDWLIVSDRNSAALHREDLTAANVEEFASKTRHIESVKSLAAMVVFEKPLGLGIDAVQFDGKDPKYGALGWAARDSSKPGRERKMDEKECWVLQSHPEAAMKILRDRTNLDEIREIAKDVLVNDFLNSIPFLIASGNEDIKIPPVVAAIGHRWSAAFPIPSEDFSQRDCQIMASKKFVACGDYFGKLPGRVEGAYLSGVSAANQLLFHEI</sequence>
<proteinExistence type="predicted"/>
<organism evidence="1">
    <name type="scientific">Corethron hystrix</name>
    <dbReference type="NCBI Taxonomy" id="216773"/>
    <lineage>
        <taxon>Eukaryota</taxon>
        <taxon>Sar</taxon>
        <taxon>Stramenopiles</taxon>
        <taxon>Ochrophyta</taxon>
        <taxon>Bacillariophyta</taxon>
        <taxon>Coscinodiscophyceae</taxon>
        <taxon>Corethrophycidae</taxon>
        <taxon>Corethrales</taxon>
        <taxon>Corethraceae</taxon>
        <taxon>Corethron</taxon>
    </lineage>
</organism>
<accession>A0A7S1FPL1</accession>
<dbReference type="InterPro" id="IPR036188">
    <property type="entry name" value="FAD/NAD-bd_sf"/>
</dbReference>
<protein>
    <recommendedName>
        <fullName evidence="2">Amine oxidase domain-containing protein</fullName>
    </recommendedName>
</protein>
<dbReference type="AlphaFoldDB" id="A0A7S1FPL1"/>